<dbReference type="AlphaFoldDB" id="A0A3Q9US83"/>
<keyword evidence="2" id="KW-0560">Oxidoreductase</keyword>
<dbReference type="CDD" id="cd05327">
    <property type="entry name" value="retinol-DH_like_SDR_c_like"/>
    <property type="match status" value="1"/>
</dbReference>
<dbReference type="Pfam" id="PF00106">
    <property type="entry name" value="adh_short"/>
    <property type="match status" value="1"/>
</dbReference>
<proteinExistence type="inferred from homology"/>
<dbReference type="NCBIfam" id="NF004846">
    <property type="entry name" value="PRK06197.1"/>
    <property type="match status" value="1"/>
</dbReference>
<name>A0A3Q9US83_9MICO</name>
<dbReference type="Proteomes" id="UP000285317">
    <property type="component" value="Chromosome"/>
</dbReference>
<dbReference type="GO" id="GO:0016491">
    <property type="term" value="F:oxidoreductase activity"/>
    <property type="evidence" value="ECO:0007669"/>
    <property type="project" value="UniProtKB-KW"/>
</dbReference>
<dbReference type="Gene3D" id="3.40.50.720">
    <property type="entry name" value="NAD(P)-binding Rossmann-like Domain"/>
    <property type="match status" value="1"/>
</dbReference>
<dbReference type="EMBL" id="CP028137">
    <property type="protein sequence ID" value="AZZ52935.1"/>
    <property type="molecule type" value="Genomic_DNA"/>
</dbReference>
<evidence type="ECO:0000313" key="3">
    <source>
        <dbReference type="EMBL" id="AZZ52935.1"/>
    </source>
</evidence>
<comment type="similarity">
    <text evidence="1">Belongs to the short-chain dehydrogenases/reductases (SDR) family.</text>
</comment>
<dbReference type="KEGG" id="rfs:C1I64_13405"/>
<dbReference type="InterPro" id="IPR020904">
    <property type="entry name" value="Sc_DH/Rdtase_CS"/>
</dbReference>
<dbReference type="PRINTS" id="PR00081">
    <property type="entry name" value="GDHRDH"/>
</dbReference>
<dbReference type="PANTHER" id="PTHR43157:SF31">
    <property type="entry name" value="PHOSPHATIDYLINOSITOL-GLYCAN BIOSYNTHESIS CLASS F PROTEIN"/>
    <property type="match status" value="1"/>
</dbReference>
<gene>
    <name evidence="3" type="ORF">C1I64_13405</name>
</gene>
<sequence>MTSWSAADIPDQTGRTFVVTGANSGLGEATARALAEHGARVVLACRTVEKGERAAERMGGDVVVRRLDLADLASVREFAEATGPIDVLVNNAGIMAVPEGRTADGFELQFGTNFLGPFALTGLLLPRIADRVVSLSSLAHRFGTLDFDDLNWERRRYSPWPAYGQSKLADLVFAFELHRRLRRAGSSVGSMAAHPGMSVTELHTHTGDGQGAIMGALMRTVGQSGDDGALPTLLAATSPDARSGAYYGPGGLGEVRGAPRQVNPNRAARDRDAARRLWDRAVELTGVSPLDEG</sequence>
<organism evidence="3 4">
    <name type="scientific">Rathayibacter festucae DSM 15932</name>
    <dbReference type="NCBI Taxonomy" id="1328866"/>
    <lineage>
        <taxon>Bacteria</taxon>
        <taxon>Bacillati</taxon>
        <taxon>Actinomycetota</taxon>
        <taxon>Actinomycetes</taxon>
        <taxon>Micrococcales</taxon>
        <taxon>Microbacteriaceae</taxon>
        <taxon>Rathayibacter</taxon>
    </lineage>
</organism>
<dbReference type="RefSeq" id="WP_127887535.1">
    <property type="nucleotide sequence ID" value="NZ_CP028137.1"/>
</dbReference>
<reference evidence="3 4" key="1">
    <citation type="submission" date="2018-03" db="EMBL/GenBank/DDBJ databases">
        <title>Bacteriophage NCPPB3778 and a type I-E CRISPR drive the evolution of the US Biological Select Agent, Rathayibacter toxicus.</title>
        <authorList>
            <person name="Davis E.W.II."/>
            <person name="Tabima J.F."/>
            <person name="Weisberg A.J."/>
            <person name="Dantas Lopes L."/>
            <person name="Wiseman M.S."/>
            <person name="Wiseman M.S."/>
            <person name="Pupko T."/>
            <person name="Belcher M.S."/>
            <person name="Sechler A.J."/>
            <person name="Tancos M.A."/>
            <person name="Schroeder B.K."/>
            <person name="Murray T.D."/>
            <person name="Luster D.G."/>
            <person name="Schneider W.L."/>
            <person name="Rogers E."/>
            <person name="Andreote F.D."/>
            <person name="Grunwald N.J."/>
            <person name="Putnam M.L."/>
            <person name="Chang J.H."/>
        </authorList>
    </citation>
    <scope>NUCLEOTIDE SEQUENCE [LARGE SCALE GENOMIC DNA]</scope>
    <source>
        <strain evidence="3 4">DSM 15932</strain>
    </source>
</reference>
<evidence type="ECO:0000313" key="4">
    <source>
        <dbReference type="Proteomes" id="UP000285317"/>
    </source>
</evidence>
<evidence type="ECO:0000256" key="2">
    <source>
        <dbReference type="ARBA" id="ARBA00023002"/>
    </source>
</evidence>
<dbReference type="SUPFAM" id="SSF51735">
    <property type="entry name" value="NAD(P)-binding Rossmann-fold domains"/>
    <property type="match status" value="1"/>
</dbReference>
<dbReference type="PROSITE" id="PS00061">
    <property type="entry name" value="ADH_SHORT"/>
    <property type="match status" value="1"/>
</dbReference>
<accession>A0A3Q9US83</accession>
<dbReference type="InterPro" id="IPR036291">
    <property type="entry name" value="NAD(P)-bd_dom_sf"/>
</dbReference>
<dbReference type="PANTHER" id="PTHR43157">
    <property type="entry name" value="PHOSPHATIDYLINOSITOL-GLYCAN BIOSYNTHESIS CLASS F PROTEIN-RELATED"/>
    <property type="match status" value="1"/>
</dbReference>
<dbReference type="InterPro" id="IPR002347">
    <property type="entry name" value="SDR_fam"/>
</dbReference>
<evidence type="ECO:0000256" key="1">
    <source>
        <dbReference type="ARBA" id="ARBA00006484"/>
    </source>
</evidence>
<protein>
    <submittedName>
        <fullName evidence="3">Short-chain dehydrogenase</fullName>
    </submittedName>
</protein>